<dbReference type="eggNOG" id="ENOG502TD7T">
    <property type="taxonomic scope" value="Eukaryota"/>
</dbReference>
<dbReference type="AlphaFoldDB" id="G1P3D9"/>
<evidence type="ECO:0000313" key="2">
    <source>
        <dbReference type="Ensembl" id="ENSMLUP00000004427.2"/>
    </source>
</evidence>
<reference evidence="2" key="2">
    <citation type="submission" date="2025-08" db="UniProtKB">
        <authorList>
            <consortium name="Ensembl"/>
        </authorList>
    </citation>
    <scope>IDENTIFICATION</scope>
</reference>
<sequence length="359" mass="40445">MGKCVSCYKKDQNFHQYCPEDRVTSDPLHHGTSSVTREPNFHDLPANYAKIQRVSIRRGSKNFTTPSSISAFSSSSDRHSLFSKFQKSSVTLQRQESRANFDSEDKSSLSSLKTSPEHFAFRSPRHFSTRKPSIISCYESSMYFDLQSSSEYMNNPSETPGASKSSTIADVEKYLSSCSPDYSIKHFISFETKVHSSANPIDAARDPYAHSTATFLSVPTRISHSHQKREIANDTQERSQPKKELLPPDVQSRRASRPPAVIQQQTSESANSVPPNVAFASFYKPSRKFTPVIMEVNSNCFDGGNIAQSSQDEDKSSPIEIPNLRSPQILSSLRRAAQILIHFRFFPTFLFLNCQIKFL</sequence>
<dbReference type="OMA" id="FQPNCPE"/>
<dbReference type="Proteomes" id="UP000001074">
    <property type="component" value="Unassembled WGS sequence"/>
</dbReference>
<reference evidence="2 3" key="1">
    <citation type="journal article" date="2011" name="Nature">
        <title>A high-resolution map of human evolutionary constraint using 29 mammals.</title>
        <authorList>
            <person name="Lindblad-Toh K."/>
            <person name="Garber M."/>
            <person name="Zuk O."/>
            <person name="Lin M.F."/>
            <person name="Parker B.J."/>
            <person name="Washietl S."/>
            <person name="Kheradpour P."/>
            <person name="Ernst J."/>
            <person name="Jordan G."/>
            <person name="Mauceli E."/>
            <person name="Ward L.D."/>
            <person name="Lowe C.B."/>
            <person name="Holloway A.K."/>
            <person name="Clamp M."/>
            <person name="Gnerre S."/>
            <person name="Alfoldi J."/>
            <person name="Beal K."/>
            <person name="Chang J."/>
            <person name="Clawson H."/>
            <person name="Cuff J."/>
            <person name="Di Palma F."/>
            <person name="Fitzgerald S."/>
            <person name="Flicek P."/>
            <person name="Guttman M."/>
            <person name="Hubisz M.J."/>
            <person name="Jaffe D.B."/>
            <person name="Jungreis I."/>
            <person name="Kent W.J."/>
            <person name="Kostka D."/>
            <person name="Lara M."/>
            <person name="Martins A.L."/>
            <person name="Massingham T."/>
            <person name="Moltke I."/>
            <person name="Raney B.J."/>
            <person name="Rasmussen M.D."/>
            <person name="Robinson J."/>
            <person name="Stark A."/>
            <person name="Vilella A.J."/>
            <person name="Wen J."/>
            <person name="Xie X."/>
            <person name="Zody M.C."/>
            <person name="Baldwin J."/>
            <person name="Bloom T."/>
            <person name="Chin C.W."/>
            <person name="Heiman D."/>
            <person name="Nicol R."/>
            <person name="Nusbaum C."/>
            <person name="Young S."/>
            <person name="Wilkinson J."/>
            <person name="Worley K.C."/>
            <person name="Kovar C.L."/>
            <person name="Muzny D.M."/>
            <person name="Gibbs R.A."/>
            <person name="Cree A."/>
            <person name="Dihn H.H."/>
            <person name="Fowler G."/>
            <person name="Jhangiani S."/>
            <person name="Joshi V."/>
            <person name="Lee S."/>
            <person name="Lewis L.R."/>
            <person name="Nazareth L.V."/>
            <person name="Okwuonu G."/>
            <person name="Santibanez J."/>
            <person name="Warren W.C."/>
            <person name="Mardis E.R."/>
            <person name="Weinstock G.M."/>
            <person name="Wilson R.K."/>
            <person name="Delehaunty K."/>
            <person name="Dooling D."/>
            <person name="Fronik C."/>
            <person name="Fulton L."/>
            <person name="Fulton B."/>
            <person name="Graves T."/>
            <person name="Minx P."/>
            <person name="Sodergren E."/>
            <person name="Birney E."/>
            <person name="Margulies E.H."/>
            <person name="Herrero J."/>
            <person name="Green E.D."/>
            <person name="Haussler D."/>
            <person name="Siepel A."/>
            <person name="Goldman N."/>
            <person name="Pollard K.S."/>
            <person name="Pedersen J.S."/>
            <person name="Lander E.S."/>
            <person name="Kellis M."/>
        </authorList>
    </citation>
    <scope>NUCLEOTIDE SEQUENCE [LARGE SCALE GENOMIC DNA]</scope>
</reference>
<dbReference type="InParanoid" id="G1P3D9"/>
<accession>G1P3D9</accession>
<feature type="region of interest" description="Disordered" evidence="1">
    <location>
        <begin position="22"/>
        <end position="41"/>
    </location>
</feature>
<keyword evidence="3" id="KW-1185">Reference proteome</keyword>
<organism evidence="2 3">
    <name type="scientific">Myotis lucifugus</name>
    <name type="common">Little brown bat</name>
    <dbReference type="NCBI Taxonomy" id="59463"/>
    <lineage>
        <taxon>Eukaryota</taxon>
        <taxon>Metazoa</taxon>
        <taxon>Chordata</taxon>
        <taxon>Craniata</taxon>
        <taxon>Vertebrata</taxon>
        <taxon>Euteleostomi</taxon>
        <taxon>Mammalia</taxon>
        <taxon>Eutheria</taxon>
        <taxon>Laurasiatheria</taxon>
        <taxon>Chiroptera</taxon>
        <taxon>Yangochiroptera</taxon>
        <taxon>Vespertilionidae</taxon>
        <taxon>Myotis</taxon>
    </lineage>
</organism>
<dbReference type="HOGENOM" id="CLU_773751_0_0_1"/>
<feature type="region of interest" description="Disordered" evidence="1">
    <location>
        <begin position="219"/>
        <end position="272"/>
    </location>
</feature>
<dbReference type="Ensembl" id="ENSMLUT00000004860.2">
    <property type="protein sequence ID" value="ENSMLUP00000004427.2"/>
    <property type="gene ID" value="ENSMLUG00000004857.2"/>
</dbReference>
<reference evidence="2" key="3">
    <citation type="submission" date="2025-09" db="UniProtKB">
        <authorList>
            <consortium name="Ensembl"/>
        </authorList>
    </citation>
    <scope>IDENTIFICATION</scope>
</reference>
<evidence type="ECO:0000256" key="1">
    <source>
        <dbReference type="SAM" id="MobiDB-lite"/>
    </source>
</evidence>
<name>G1P3D9_MYOLU</name>
<protein>
    <submittedName>
        <fullName evidence="2">Uncharacterized protein</fullName>
    </submittedName>
</protein>
<feature type="compositionally biased region" description="Basic and acidic residues" evidence="1">
    <location>
        <begin position="228"/>
        <end position="246"/>
    </location>
</feature>
<dbReference type="EMBL" id="AAPE02005324">
    <property type="status" value="NOT_ANNOTATED_CDS"/>
    <property type="molecule type" value="Genomic_DNA"/>
</dbReference>
<feature type="compositionally biased region" description="Polar residues" evidence="1">
    <location>
        <begin position="262"/>
        <end position="272"/>
    </location>
</feature>
<proteinExistence type="predicted"/>
<dbReference type="GeneTree" id="ENSGT00940000163796"/>
<dbReference type="STRING" id="59463.ENSMLUP00000004427"/>
<evidence type="ECO:0000313" key="3">
    <source>
        <dbReference type="Proteomes" id="UP000001074"/>
    </source>
</evidence>